<dbReference type="RefSeq" id="WP_157307245.1">
    <property type="nucleotide sequence ID" value="NZ_WRXN01000006.1"/>
</dbReference>
<sequence>MNKFINHPFLDEESLKSLPVTYRLIRQMNTADVGELYNGARYGSSRRHFSRQFMMQGPYKPLSEVLYQQYIQQPAMKKEDDETTDPLTVK</sequence>
<evidence type="ECO:0000313" key="1">
    <source>
        <dbReference type="EMBL" id="MVT09807.1"/>
    </source>
</evidence>
<keyword evidence="2" id="KW-1185">Reference proteome</keyword>
<proteinExistence type="predicted"/>
<dbReference type="EMBL" id="WRXN01000006">
    <property type="protein sequence ID" value="MVT09807.1"/>
    <property type="molecule type" value="Genomic_DNA"/>
</dbReference>
<name>A0A7K1U625_9BACT</name>
<reference evidence="1 2" key="1">
    <citation type="submission" date="2019-12" db="EMBL/GenBank/DDBJ databases">
        <title>Chitinophaga sp. strain ysch24 (GDMCC 1.1355), whole genome shotgun sequence.</title>
        <authorList>
            <person name="Zhang X."/>
        </authorList>
    </citation>
    <scope>NUCLEOTIDE SEQUENCE [LARGE SCALE GENOMIC DNA]</scope>
    <source>
        <strain evidence="2">ysch24</strain>
    </source>
</reference>
<accession>A0A7K1U625</accession>
<organism evidence="1 2">
    <name type="scientific">Chitinophaga tropicalis</name>
    <dbReference type="NCBI Taxonomy" id="2683588"/>
    <lineage>
        <taxon>Bacteria</taxon>
        <taxon>Pseudomonadati</taxon>
        <taxon>Bacteroidota</taxon>
        <taxon>Chitinophagia</taxon>
        <taxon>Chitinophagales</taxon>
        <taxon>Chitinophagaceae</taxon>
        <taxon>Chitinophaga</taxon>
    </lineage>
</organism>
<dbReference type="AlphaFoldDB" id="A0A7K1U625"/>
<evidence type="ECO:0000313" key="2">
    <source>
        <dbReference type="Proteomes" id="UP000461730"/>
    </source>
</evidence>
<comment type="caution">
    <text evidence="1">The sequence shown here is derived from an EMBL/GenBank/DDBJ whole genome shotgun (WGS) entry which is preliminary data.</text>
</comment>
<gene>
    <name evidence="1" type="ORF">GO493_16165</name>
</gene>
<dbReference type="Proteomes" id="UP000461730">
    <property type="component" value="Unassembled WGS sequence"/>
</dbReference>
<protein>
    <submittedName>
        <fullName evidence="1">Uncharacterized protein</fullName>
    </submittedName>
</protein>